<dbReference type="InterPro" id="IPR051911">
    <property type="entry name" value="SDR_oxidoreductase"/>
</dbReference>
<comment type="caution">
    <text evidence="5">The sequence shown here is derived from an EMBL/GenBank/DDBJ whole genome shotgun (WGS) entry which is preliminary data.</text>
</comment>
<evidence type="ECO:0000256" key="2">
    <source>
        <dbReference type="ARBA" id="ARBA00023002"/>
    </source>
</evidence>
<evidence type="ECO:0000256" key="3">
    <source>
        <dbReference type="RuleBase" id="RU000363"/>
    </source>
</evidence>
<organism evidence="5 6">
    <name type="scientific">Paenibacillus abyssi</name>
    <dbReference type="NCBI Taxonomy" id="1340531"/>
    <lineage>
        <taxon>Bacteria</taxon>
        <taxon>Bacillati</taxon>
        <taxon>Bacillota</taxon>
        <taxon>Bacilli</taxon>
        <taxon>Bacillales</taxon>
        <taxon>Paenibacillaceae</taxon>
        <taxon>Paenibacillus</taxon>
    </lineage>
</organism>
<dbReference type="InterPro" id="IPR036291">
    <property type="entry name" value="NAD(P)-bd_dom_sf"/>
</dbReference>
<reference evidence="5" key="2">
    <citation type="submission" date="2020-09" db="EMBL/GenBank/DDBJ databases">
        <authorList>
            <person name="Sun Q."/>
            <person name="Zhou Y."/>
        </authorList>
    </citation>
    <scope>NUCLEOTIDE SEQUENCE</scope>
    <source>
        <strain evidence="5">CGMCC 1.12987</strain>
    </source>
</reference>
<name>A0A917CRK4_9BACL</name>
<dbReference type="SUPFAM" id="SSF51735">
    <property type="entry name" value="NAD(P)-binding Rossmann-fold domains"/>
    <property type="match status" value="1"/>
</dbReference>
<sequence length="285" mass="31278">MKPRPIAMITGASSGFGLQTAIALAKNGFIVAATMRDTQKRDKLLATAVEADVTDLIHCLKLDVTDHEAVRTVVQSIIEAHGTIDVLVNNAGMAVGGFVEDVTMEEWRRQMETNLFGVVAVTQAVLPFMRKRKKGLIINISSLSGRVGFPGYAPYAASKYALEGLSEALRHEMLPHGVKVVLVEPGAYRTEIWQKGFDSIPLHPSSPYYEQLSSVLAYSRKAAATAPDPQEVAETIVRIANHPAPKLRYPMGRGARLSLWSKALLPWRTFERVIAKLLHNKKAPN</sequence>
<dbReference type="GO" id="GO:0008206">
    <property type="term" value="P:bile acid metabolic process"/>
    <property type="evidence" value="ECO:0007669"/>
    <property type="project" value="UniProtKB-ARBA"/>
</dbReference>
<dbReference type="PANTHER" id="PTHR43976">
    <property type="entry name" value="SHORT CHAIN DEHYDROGENASE"/>
    <property type="match status" value="1"/>
</dbReference>
<dbReference type="InterPro" id="IPR057326">
    <property type="entry name" value="KR_dom"/>
</dbReference>
<keyword evidence="6" id="KW-1185">Reference proteome</keyword>
<dbReference type="GO" id="GO:0016491">
    <property type="term" value="F:oxidoreductase activity"/>
    <property type="evidence" value="ECO:0007669"/>
    <property type="project" value="UniProtKB-KW"/>
</dbReference>
<evidence type="ECO:0000313" key="5">
    <source>
        <dbReference type="EMBL" id="GGF95498.1"/>
    </source>
</evidence>
<dbReference type="InterPro" id="IPR002347">
    <property type="entry name" value="SDR_fam"/>
</dbReference>
<evidence type="ECO:0000313" key="6">
    <source>
        <dbReference type="Proteomes" id="UP000644756"/>
    </source>
</evidence>
<dbReference type="FunFam" id="3.40.50.720:FF:000084">
    <property type="entry name" value="Short-chain dehydrogenase reductase"/>
    <property type="match status" value="1"/>
</dbReference>
<dbReference type="Pfam" id="PF00106">
    <property type="entry name" value="adh_short"/>
    <property type="match status" value="1"/>
</dbReference>
<protein>
    <submittedName>
        <fullName evidence="5">Short-chain dehydrogenase/reductase</fullName>
    </submittedName>
</protein>
<dbReference type="InterPro" id="IPR020904">
    <property type="entry name" value="Sc_DH/Rdtase_CS"/>
</dbReference>
<comment type="similarity">
    <text evidence="1 3">Belongs to the short-chain dehydrogenases/reductases (SDR) family.</text>
</comment>
<dbReference type="RefSeq" id="WP_188529774.1">
    <property type="nucleotide sequence ID" value="NZ_BMGR01000003.1"/>
</dbReference>
<dbReference type="Gene3D" id="3.40.50.720">
    <property type="entry name" value="NAD(P)-binding Rossmann-like Domain"/>
    <property type="match status" value="1"/>
</dbReference>
<reference evidence="5" key="1">
    <citation type="journal article" date="2014" name="Int. J. Syst. Evol. Microbiol.">
        <title>Complete genome sequence of Corynebacterium casei LMG S-19264T (=DSM 44701T), isolated from a smear-ripened cheese.</title>
        <authorList>
            <consortium name="US DOE Joint Genome Institute (JGI-PGF)"/>
            <person name="Walter F."/>
            <person name="Albersmeier A."/>
            <person name="Kalinowski J."/>
            <person name="Ruckert C."/>
        </authorList>
    </citation>
    <scope>NUCLEOTIDE SEQUENCE</scope>
    <source>
        <strain evidence="5">CGMCC 1.12987</strain>
    </source>
</reference>
<dbReference type="NCBIfam" id="NF005372">
    <property type="entry name" value="PRK06914.1"/>
    <property type="match status" value="1"/>
</dbReference>
<dbReference type="EMBL" id="BMGR01000003">
    <property type="protein sequence ID" value="GGF95498.1"/>
    <property type="molecule type" value="Genomic_DNA"/>
</dbReference>
<dbReference type="AlphaFoldDB" id="A0A917CRK4"/>
<dbReference type="SMART" id="SM00822">
    <property type="entry name" value="PKS_KR"/>
    <property type="match status" value="1"/>
</dbReference>
<dbReference type="PRINTS" id="PR00080">
    <property type="entry name" value="SDRFAMILY"/>
</dbReference>
<dbReference type="PANTHER" id="PTHR43976:SF16">
    <property type="entry name" value="SHORT-CHAIN DEHYDROGENASE_REDUCTASE FAMILY PROTEIN"/>
    <property type="match status" value="1"/>
</dbReference>
<dbReference type="PRINTS" id="PR00081">
    <property type="entry name" value="GDHRDH"/>
</dbReference>
<dbReference type="CDD" id="cd05374">
    <property type="entry name" value="17beta-HSD-like_SDR_c"/>
    <property type="match status" value="1"/>
</dbReference>
<dbReference type="PROSITE" id="PS00061">
    <property type="entry name" value="ADH_SHORT"/>
    <property type="match status" value="1"/>
</dbReference>
<proteinExistence type="inferred from homology"/>
<feature type="domain" description="Ketoreductase" evidence="4">
    <location>
        <begin position="5"/>
        <end position="188"/>
    </location>
</feature>
<keyword evidence="2" id="KW-0560">Oxidoreductase</keyword>
<evidence type="ECO:0000259" key="4">
    <source>
        <dbReference type="SMART" id="SM00822"/>
    </source>
</evidence>
<evidence type="ECO:0000256" key="1">
    <source>
        <dbReference type="ARBA" id="ARBA00006484"/>
    </source>
</evidence>
<accession>A0A917CRK4</accession>
<dbReference type="Proteomes" id="UP000644756">
    <property type="component" value="Unassembled WGS sequence"/>
</dbReference>
<gene>
    <name evidence="5" type="ORF">GCM10010916_11030</name>
</gene>